<evidence type="ECO:0000256" key="2">
    <source>
        <dbReference type="RuleBase" id="RU362080"/>
    </source>
</evidence>
<evidence type="ECO:0000313" key="3">
    <source>
        <dbReference type="EMBL" id="CUB07643.1"/>
    </source>
</evidence>
<proteinExistence type="inferred from homology"/>
<dbReference type="AlphaFoldDB" id="A0A0K6IX31"/>
<dbReference type="Gene3D" id="1.10.1220.170">
    <property type="match status" value="1"/>
</dbReference>
<name>A0A0K6IX31_9PROT</name>
<evidence type="ECO:0000256" key="1">
    <source>
        <dbReference type="ARBA" id="ARBA00009981"/>
    </source>
</evidence>
<dbReference type="SUPFAM" id="SSF143120">
    <property type="entry name" value="YefM-like"/>
    <property type="match status" value="1"/>
</dbReference>
<dbReference type="PANTHER" id="PTHR33713:SF6">
    <property type="entry name" value="ANTITOXIN YEFM"/>
    <property type="match status" value="1"/>
</dbReference>
<evidence type="ECO:0000313" key="4">
    <source>
        <dbReference type="Proteomes" id="UP000182108"/>
    </source>
</evidence>
<dbReference type="RefSeq" id="WP_055423919.1">
    <property type="nucleotide sequence ID" value="NZ_CYHH01000009.1"/>
</dbReference>
<dbReference type="EMBL" id="CYHH01000009">
    <property type="protein sequence ID" value="CUB07643.1"/>
    <property type="molecule type" value="Genomic_DNA"/>
</dbReference>
<organism evidence="3 4">
    <name type="scientific">Tepidiphilus thermophilus</name>
    <dbReference type="NCBI Taxonomy" id="876478"/>
    <lineage>
        <taxon>Bacteria</taxon>
        <taxon>Pseudomonadati</taxon>
        <taxon>Pseudomonadota</taxon>
        <taxon>Hydrogenophilia</taxon>
        <taxon>Hydrogenophilales</taxon>
        <taxon>Hydrogenophilaceae</taxon>
        <taxon>Tepidiphilus</taxon>
    </lineage>
</organism>
<reference evidence="4" key="1">
    <citation type="submission" date="2015-08" db="EMBL/GenBank/DDBJ databases">
        <authorList>
            <person name="Babu N.S."/>
            <person name="Beckwith C.J."/>
            <person name="Beseler K.G."/>
            <person name="Brison A."/>
            <person name="Carone J.V."/>
            <person name="Caskin T.P."/>
            <person name="Diamond M."/>
            <person name="Durham M.E."/>
            <person name="Foxe J.M."/>
            <person name="Go M."/>
            <person name="Henderson B.A."/>
            <person name="Jones I.B."/>
            <person name="McGettigan J.A."/>
            <person name="Micheletti S.J."/>
            <person name="Nasrallah M.E."/>
            <person name="Ortiz D."/>
            <person name="Piller C.R."/>
            <person name="Privatt S.R."/>
            <person name="Schneider S.L."/>
            <person name="Sharp S."/>
            <person name="Smith T.C."/>
            <person name="Stanton J.D."/>
            <person name="Ullery H.E."/>
            <person name="Wilson R.J."/>
            <person name="Serrano M.G."/>
            <person name="Buck G."/>
            <person name="Lee V."/>
            <person name="Wang Y."/>
            <person name="Carvalho R."/>
            <person name="Voegtly L."/>
            <person name="Shi R."/>
            <person name="Duckworth R."/>
            <person name="Johnson A."/>
            <person name="Loviza R."/>
            <person name="Walstead R."/>
            <person name="Shah Z."/>
            <person name="Kiflezghi M."/>
            <person name="Wade K."/>
            <person name="Ball S.L."/>
            <person name="Bradley K.W."/>
            <person name="Asai D.J."/>
            <person name="Bowman C.A."/>
            <person name="Russell D.A."/>
            <person name="Pope W.H."/>
            <person name="Jacobs-Sera D."/>
            <person name="Hendrix R.W."/>
            <person name="Hatfull G.F."/>
        </authorList>
    </citation>
    <scope>NUCLEOTIDE SEQUENCE [LARGE SCALE GENOMIC DNA]</scope>
    <source>
        <strain evidence="4">JCM 19170</strain>
    </source>
</reference>
<sequence>MTIETTYSQARKQLKTLMDRAVDDREVVVVRRRSGGAVAMIAADELQSLMETAHLLRSPKNAERLLTALARARAGEVAPTAVDALEKLYGIEG</sequence>
<comment type="function">
    <text evidence="2">Antitoxin component of a type II toxin-antitoxin (TA) system.</text>
</comment>
<comment type="similarity">
    <text evidence="1 2">Belongs to the phD/YefM antitoxin family.</text>
</comment>
<dbReference type="Pfam" id="PF02604">
    <property type="entry name" value="PhdYeFM_antitox"/>
    <property type="match status" value="1"/>
</dbReference>
<keyword evidence="4" id="KW-1185">Reference proteome</keyword>
<dbReference type="InterPro" id="IPR051405">
    <property type="entry name" value="phD/YefM_antitoxin"/>
</dbReference>
<dbReference type="NCBIfam" id="TIGR01552">
    <property type="entry name" value="phd_fam"/>
    <property type="match status" value="1"/>
</dbReference>
<gene>
    <name evidence="3" type="ORF">Ga0061068_10972</name>
</gene>
<dbReference type="Proteomes" id="UP000182108">
    <property type="component" value="Unassembled WGS sequence"/>
</dbReference>
<accession>A0A0K6IX31</accession>
<dbReference type="PANTHER" id="PTHR33713">
    <property type="entry name" value="ANTITOXIN YAFN-RELATED"/>
    <property type="match status" value="1"/>
</dbReference>
<protein>
    <recommendedName>
        <fullName evidence="2">Antitoxin</fullName>
    </recommendedName>
</protein>
<dbReference type="InterPro" id="IPR036165">
    <property type="entry name" value="YefM-like_sf"/>
</dbReference>
<dbReference type="Gene3D" id="3.40.1620.10">
    <property type="entry name" value="YefM-like domain"/>
    <property type="match status" value="1"/>
</dbReference>
<dbReference type="InterPro" id="IPR006442">
    <property type="entry name" value="Antitoxin_Phd/YefM"/>
</dbReference>